<feature type="region of interest" description="Disordered" evidence="10">
    <location>
        <begin position="1"/>
        <end position="31"/>
    </location>
</feature>
<feature type="compositionally biased region" description="Low complexity" evidence="10">
    <location>
        <begin position="1"/>
        <end position="22"/>
    </location>
</feature>
<dbReference type="SUPFAM" id="SSF101353">
    <property type="entry name" value="Putative anticodon-binding domain of alanyl-tRNA synthetase (AlaRS)"/>
    <property type="match status" value="1"/>
</dbReference>
<gene>
    <name evidence="12" type="ORF">NEA10_05650</name>
</gene>
<evidence type="ECO:0000313" key="12">
    <source>
        <dbReference type="EMBL" id="USR92208.1"/>
    </source>
</evidence>
<comment type="similarity">
    <text evidence="1">Belongs to the class-II aminoacyl-tRNA synthetase family.</text>
</comment>
<organism evidence="12 13">
    <name type="scientific">Phormidium yuhuli AB48</name>
    <dbReference type="NCBI Taxonomy" id="2940671"/>
    <lineage>
        <taxon>Bacteria</taxon>
        <taxon>Bacillati</taxon>
        <taxon>Cyanobacteriota</taxon>
        <taxon>Cyanophyceae</taxon>
        <taxon>Oscillatoriophycideae</taxon>
        <taxon>Oscillatoriales</taxon>
        <taxon>Oscillatoriaceae</taxon>
        <taxon>Phormidium</taxon>
        <taxon>Phormidium yuhuli</taxon>
    </lineage>
</organism>
<keyword evidence="4 12" id="KW-0436">Ligase</keyword>
<evidence type="ECO:0000256" key="8">
    <source>
        <dbReference type="ARBA" id="ARBA00022917"/>
    </source>
</evidence>
<keyword evidence="13" id="KW-1185">Reference proteome</keyword>
<dbReference type="SUPFAM" id="SSF55681">
    <property type="entry name" value="Class II aaRS and biotin synthetases"/>
    <property type="match status" value="1"/>
</dbReference>
<accession>A0ABY5AVR4</accession>
<dbReference type="Gene3D" id="3.30.930.10">
    <property type="entry name" value="Bira Bifunctional Protein, Domain 2"/>
    <property type="match status" value="1"/>
</dbReference>
<dbReference type="PROSITE" id="PS50860">
    <property type="entry name" value="AA_TRNA_LIGASE_II_ALA"/>
    <property type="match status" value="1"/>
</dbReference>
<dbReference type="InterPro" id="IPR018164">
    <property type="entry name" value="Ala-tRNA-synth_IIc_N"/>
</dbReference>
<keyword evidence="8" id="KW-0648">Protein biosynthesis</keyword>
<evidence type="ECO:0000256" key="3">
    <source>
        <dbReference type="ARBA" id="ARBA00022555"/>
    </source>
</evidence>
<keyword evidence="6" id="KW-0067">ATP-binding</keyword>
<evidence type="ECO:0000256" key="4">
    <source>
        <dbReference type="ARBA" id="ARBA00022598"/>
    </source>
</evidence>
<dbReference type="EMBL" id="CP098611">
    <property type="protein sequence ID" value="USR92208.1"/>
    <property type="molecule type" value="Genomic_DNA"/>
</dbReference>
<dbReference type="Proteomes" id="UP001056708">
    <property type="component" value="Chromosome"/>
</dbReference>
<keyword evidence="5" id="KW-0547">Nucleotide-binding</keyword>
<sequence length="485" mass="55060">MAPKTLLNSSSSLTPSSATSLSQREKIDGSTQSIRDRFVHHYQDRGFQTLPRAPMLHPSIPMSFVMSAGLVQVELSLSRFPDYQGQRFVLVQDCFRHFDLDSIGRDESHLSLFEMPGAFVFGPNAKAATIRRMWTLATQELGINPERLWVSYFAGGNLEGNGLATDEETYQAWRELGLAPERLVGLGIEDNYWQQSRGLGFTGDHPRKCGPNTELFYDLGARPDCDATCGPQCRCGRFLEFSNSLFIDSELEEDHHQIIPLDNPFTETVIGTERVAVILQGVSSVFETADYRPLIELIRQHRQAQGLPEGMAEESERIIADHLKALWVLVGDGAPPPGKNGRERIVKLLIRRAIARLMVLEIEPTAFLPVFLGHLGQQWRKHRGSGEAPMRLPQTQVETLLRYIEAESVRFHKTVERGNDKLRRFIGNWVEGLDDETSLEAKLIDIEKNWGLPQSLIELHLWKANMSFNRKKYKEALQIWKSQLR</sequence>
<evidence type="ECO:0000313" key="13">
    <source>
        <dbReference type="Proteomes" id="UP001056708"/>
    </source>
</evidence>
<evidence type="ECO:0000259" key="11">
    <source>
        <dbReference type="PROSITE" id="PS50860"/>
    </source>
</evidence>
<dbReference type="RefSeq" id="WP_252664279.1">
    <property type="nucleotide sequence ID" value="NZ_CP098611.1"/>
</dbReference>
<dbReference type="Pfam" id="PF01411">
    <property type="entry name" value="tRNA-synt_2c"/>
    <property type="match status" value="1"/>
</dbReference>
<feature type="domain" description="Alanyl-transfer RNA synthetases family profile" evidence="11">
    <location>
        <begin position="29"/>
        <end position="485"/>
    </location>
</feature>
<dbReference type="InterPro" id="IPR018162">
    <property type="entry name" value="Ala-tRNA-ligase_IIc_anticod-bd"/>
</dbReference>
<dbReference type="InterPro" id="IPR045864">
    <property type="entry name" value="aa-tRNA-synth_II/BPL/LPL"/>
</dbReference>
<evidence type="ECO:0000256" key="7">
    <source>
        <dbReference type="ARBA" id="ARBA00022884"/>
    </source>
</evidence>
<keyword evidence="9" id="KW-0030">Aminoacyl-tRNA synthetase</keyword>
<evidence type="ECO:0000256" key="5">
    <source>
        <dbReference type="ARBA" id="ARBA00022741"/>
    </source>
</evidence>
<dbReference type="EC" id="6.1.1.7" evidence="2"/>
<evidence type="ECO:0000256" key="6">
    <source>
        <dbReference type="ARBA" id="ARBA00022840"/>
    </source>
</evidence>
<dbReference type="InterPro" id="IPR050058">
    <property type="entry name" value="Ala-tRNA_ligase"/>
</dbReference>
<dbReference type="InterPro" id="IPR002318">
    <property type="entry name" value="Ala-tRNA-lgiase_IIc"/>
</dbReference>
<evidence type="ECO:0000256" key="9">
    <source>
        <dbReference type="ARBA" id="ARBA00023146"/>
    </source>
</evidence>
<evidence type="ECO:0000256" key="2">
    <source>
        <dbReference type="ARBA" id="ARBA00013168"/>
    </source>
</evidence>
<protein>
    <recommendedName>
        <fullName evidence="2">alanine--tRNA ligase</fullName>
        <ecNumber evidence="2">6.1.1.7</ecNumber>
    </recommendedName>
</protein>
<dbReference type="PRINTS" id="PR00980">
    <property type="entry name" value="TRNASYNTHALA"/>
</dbReference>
<evidence type="ECO:0000256" key="10">
    <source>
        <dbReference type="SAM" id="MobiDB-lite"/>
    </source>
</evidence>
<dbReference type="InterPro" id="IPR018165">
    <property type="entry name" value="Ala-tRNA-synth_IIc_core"/>
</dbReference>
<name>A0ABY5AVR4_9CYAN</name>
<evidence type="ECO:0000256" key="1">
    <source>
        <dbReference type="ARBA" id="ARBA00008226"/>
    </source>
</evidence>
<keyword evidence="3" id="KW-0820">tRNA-binding</keyword>
<keyword evidence="7" id="KW-0694">RNA-binding</keyword>
<proteinExistence type="inferred from homology"/>
<reference evidence="12" key="1">
    <citation type="submission" date="2022-06" db="EMBL/GenBank/DDBJ databases">
        <title>Genome sequence of Phormidium yuhuli AB48 isolated from an industrial photobioreactor environment.</title>
        <authorList>
            <person name="Qiu Y."/>
            <person name="Noonan A.J.C."/>
            <person name="Dofher K."/>
            <person name="Koch M."/>
            <person name="Kieft B."/>
            <person name="Lin X."/>
            <person name="Ziels R.M."/>
            <person name="Hallam S.J."/>
        </authorList>
    </citation>
    <scope>NUCLEOTIDE SEQUENCE</scope>
    <source>
        <strain evidence="12">AB48</strain>
    </source>
</reference>
<dbReference type="PANTHER" id="PTHR11777">
    <property type="entry name" value="ALANYL-TRNA SYNTHETASE"/>
    <property type="match status" value="1"/>
</dbReference>
<dbReference type="PANTHER" id="PTHR11777:SF9">
    <property type="entry name" value="ALANINE--TRNA LIGASE, CYTOPLASMIC"/>
    <property type="match status" value="1"/>
</dbReference>
<dbReference type="GO" id="GO:0016874">
    <property type="term" value="F:ligase activity"/>
    <property type="evidence" value="ECO:0007669"/>
    <property type="project" value="UniProtKB-KW"/>
</dbReference>